<dbReference type="STRING" id="1043004.A0A074WWC0"/>
<accession>A0A074WWC0</accession>
<sequence length="334" mass="37482">MVNPFSLIQRGLNILLPFATPGTPLYQDLLHLAALCTALYYAPQIQAYIQEQRQSQHNQAEDQSEQQIAHDEDQIPEQDQPEAIPPPRPFIEDAEADEQEQPDAPFNDFAGPAGLPQDDDDGEPGPVNPRPQAPPGSNTNRTVGAKKAKSLQRRDQRRAYHEFMRSQGEAQRARDAEGAEEREAQLAAERARRAAKEAEFEAKRAKEREGKRLKEEKAREAELQRRERAVQLAREELETRQVVDLEDVARRIGGNVGREWVEGLVRASGLLLESQGQSRTMITSNGWMVRVEREDMETLYREAATAANETDGTVAYADLGAKLEKILDKGLSAR</sequence>
<dbReference type="EMBL" id="KL584702">
    <property type="protein sequence ID" value="KEQ77510.1"/>
    <property type="molecule type" value="Genomic_DNA"/>
</dbReference>
<feature type="compositionally biased region" description="Acidic residues" evidence="1">
    <location>
        <begin position="92"/>
        <end position="101"/>
    </location>
</feature>
<feature type="region of interest" description="Disordered" evidence="1">
    <location>
        <begin position="53"/>
        <end position="223"/>
    </location>
</feature>
<evidence type="ECO:0000313" key="2">
    <source>
        <dbReference type="EMBL" id="KEQ77510.1"/>
    </source>
</evidence>
<evidence type="ECO:0000313" key="3">
    <source>
        <dbReference type="Proteomes" id="UP000027730"/>
    </source>
</evidence>
<gene>
    <name evidence="2" type="ORF">M436DRAFT_37194</name>
</gene>
<dbReference type="RefSeq" id="XP_013432005.1">
    <property type="nucleotide sequence ID" value="XM_013576551.1"/>
</dbReference>
<dbReference type="GeneID" id="25408782"/>
<feature type="compositionally biased region" description="Basic and acidic residues" evidence="1">
    <location>
        <begin position="152"/>
        <end position="164"/>
    </location>
</feature>
<protein>
    <submittedName>
        <fullName evidence="2">Uncharacterized protein</fullName>
    </submittedName>
</protein>
<organism evidence="2 3">
    <name type="scientific">Aureobasidium namibiae CBS 147.97</name>
    <dbReference type="NCBI Taxonomy" id="1043004"/>
    <lineage>
        <taxon>Eukaryota</taxon>
        <taxon>Fungi</taxon>
        <taxon>Dikarya</taxon>
        <taxon>Ascomycota</taxon>
        <taxon>Pezizomycotina</taxon>
        <taxon>Dothideomycetes</taxon>
        <taxon>Dothideomycetidae</taxon>
        <taxon>Dothideales</taxon>
        <taxon>Saccotheciaceae</taxon>
        <taxon>Aureobasidium</taxon>
    </lineage>
</organism>
<proteinExistence type="predicted"/>
<dbReference type="HOGENOM" id="CLU_801643_0_0_1"/>
<dbReference type="Proteomes" id="UP000027730">
    <property type="component" value="Unassembled WGS sequence"/>
</dbReference>
<reference evidence="2 3" key="1">
    <citation type="journal article" date="2014" name="BMC Genomics">
        <title>Genome sequencing of four Aureobasidium pullulans varieties: biotechnological potential, stress tolerance, and description of new species.</title>
        <authorList>
            <person name="Gostin Ar C."/>
            <person name="Ohm R.A."/>
            <person name="Kogej T."/>
            <person name="Sonjak S."/>
            <person name="Turk M."/>
            <person name="Zajc J."/>
            <person name="Zalar P."/>
            <person name="Grube M."/>
            <person name="Sun H."/>
            <person name="Han J."/>
            <person name="Sharma A."/>
            <person name="Chiniquy J."/>
            <person name="Ngan C.Y."/>
            <person name="Lipzen A."/>
            <person name="Barry K."/>
            <person name="Grigoriev I.V."/>
            <person name="Gunde-Cimerman N."/>
        </authorList>
    </citation>
    <scope>NUCLEOTIDE SEQUENCE [LARGE SCALE GENOMIC DNA]</scope>
    <source>
        <strain evidence="2 3">CBS 147.97</strain>
    </source>
</reference>
<name>A0A074WWC0_9PEZI</name>
<evidence type="ECO:0000256" key="1">
    <source>
        <dbReference type="SAM" id="MobiDB-lite"/>
    </source>
</evidence>
<dbReference type="OrthoDB" id="5397628at2759"/>
<dbReference type="AlphaFoldDB" id="A0A074WWC0"/>
<feature type="compositionally biased region" description="Basic and acidic residues" evidence="1">
    <location>
        <begin position="171"/>
        <end position="223"/>
    </location>
</feature>
<keyword evidence="3" id="KW-1185">Reference proteome</keyword>